<accession>A0A6A6ECH2</accession>
<reference evidence="4" key="1">
    <citation type="journal article" date="2020" name="Stud. Mycol.">
        <title>101 Dothideomycetes genomes: a test case for predicting lifestyles and emergence of pathogens.</title>
        <authorList>
            <person name="Haridas S."/>
            <person name="Albert R."/>
            <person name="Binder M."/>
            <person name="Bloem J."/>
            <person name="Labutti K."/>
            <person name="Salamov A."/>
            <person name="Andreopoulos B."/>
            <person name="Baker S."/>
            <person name="Barry K."/>
            <person name="Bills G."/>
            <person name="Bluhm B."/>
            <person name="Cannon C."/>
            <person name="Castanera R."/>
            <person name="Culley D."/>
            <person name="Daum C."/>
            <person name="Ezra D."/>
            <person name="Gonzalez J."/>
            <person name="Henrissat B."/>
            <person name="Kuo A."/>
            <person name="Liang C."/>
            <person name="Lipzen A."/>
            <person name="Lutzoni F."/>
            <person name="Magnuson J."/>
            <person name="Mondo S."/>
            <person name="Nolan M."/>
            <person name="Ohm R."/>
            <person name="Pangilinan J."/>
            <person name="Park H.-J."/>
            <person name="Ramirez L."/>
            <person name="Alfaro M."/>
            <person name="Sun H."/>
            <person name="Tritt A."/>
            <person name="Yoshinaga Y."/>
            <person name="Zwiers L.-H."/>
            <person name="Turgeon B."/>
            <person name="Goodwin S."/>
            <person name="Spatafora J."/>
            <person name="Crous P."/>
            <person name="Grigoriev I."/>
        </authorList>
    </citation>
    <scope>NUCLEOTIDE SEQUENCE</scope>
    <source>
        <strain evidence="4">CBS 207.26</strain>
    </source>
</reference>
<dbReference type="SUPFAM" id="SSF52540">
    <property type="entry name" value="P-loop containing nucleoside triphosphate hydrolases"/>
    <property type="match status" value="1"/>
</dbReference>
<dbReference type="SMART" id="SM00382">
    <property type="entry name" value="AAA"/>
    <property type="match status" value="1"/>
</dbReference>
<dbReference type="Proteomes" id="UP000800200">
    <property type="component" value="Unassembled WGS sequence"/>
</dbReference>
<dbReference type="InterPro" id="IPR003593">
    <property type="entry name" value="AAA+_ATPase"/>
</dbReference>
<feature type="compositionally biased region" description="Basic and acidic residues" evidence="2">
    <location>
        <begin position="45"/>
        <end position="56"/>
    </location>
</feature>
<dbReference type="Pfam" id="PF23232">
    <property type="entry name" value="AAA_lid_13"/>
    <property type="match status" value="1"/>
</dbReference>
<dbReference type="GO" id="GO:0005524">
    <property type="term" value="F:ATP binding"/>
    <property type="evidence" value="ECO:0007669"/>
    <property type="project" value="InterPro"/>
</dbReference>
<sequence length="825" mass="94759">MDWKPTWEEKLVSHRQTKGEGISDPESTSIPPVNGESDGYSTTSKGKDPVRDRTPEDSGGDTKGSRTGSLVLTPSESSSAQDPPNLASILSRTADVYLGLDLLGDDNQSRFFSHLLSNIERQQAQIAALEIKLREKSMPIPLPDLPNLPRASTGTLKPRMQILHRVFNFDNNGDLLHGETSLFEDEPKHIARPAYPGGWPTLQGRKPVNDLEAYLKHNPDICFLVFREHELGNKRRQSYHVFQTPNSRQQMSLRSERMRIVSETLKQAIRSVATCVPNEVSINHNQEMEAPYYFLYHHRSQLESLINSSPPDIQDLISLLTGYLNEQYGEEYAEADRLIAKGHITEKHIPKLFKPNQMILTNDTGKPQAYVTQGWPEEAKDSLTIHSWHWIFNGHLFTRDAYRNVVPFPSDLADSEVPILYLKYFPAKFAPETTSHMLVKRGRTYWKMRTKTFASYSGWDAWHDENYVNARVMIDTVTYHRMHGRNNQNQNVNLQRDYYDDEIQDSDRYDPFPPSVKVDSEMDAESLMLLPSTLKGFEIKDKKWIKLYVDQLHPVEWNKKAFERLVLDKKSKEMINALVSVHVQTASNRMHDIIRGKGNGLIILLHGSPGTGKTLTAESVAELAEKPLYSVSCGDIGIRASDVERHLKLVLYLGKIWDCVLLLDEADVFLEERALADLERNSLVSVFLRTLEYYDGILILTSNRVGTFDEAFKSRIQVALHYSTLTKKSRKQIWQNFFDMLEEADEDVNMAELERRLDELAAEEMNGRQIRNALLTARQLAIYRKQTLDWEHLHQVIRTAAEFSRYLKTLHGHSDEQWAREDGRR</sequence>
<evidence type="ECO:0000313" key="5">
    <source>
        <dbReference type="Proteomes" id="UP000800200"/>
    </source>
</evidence>
<dbReference type="InterPro" id="IPR003959">
    <property type="entry name" value="ATPase_AAA_core"/>
</dbReference>
<feature type="coiled-coil region" evidence="1">
    <location>
        <begin position="743"/>
        <end position="770"/>
    </location>
</feature>
<evidence type="ECO:0000313" key="4">
    <source>
        <dbReference type="EMBL" id="KAF2188502.1"/>
    </source>
</evidence>
<feature type="compositionally biased region" description="Basic and acidic residues" evidence="2">
    <location>
        <begin position="1"/>
        <end position="12"/>
    </location>
</feature>
<evidence type="ECO:0000256" key="1">
    <source>
        <dbReference type="SAM" id="Coils"/>
    </source>
</evidence>
<evidence type="ECO:0000256" key="2">
    <source>
        <dbReference type="SAM" id="MobiDB-lite"/>
    </source>
</evidence>
<dbReference type="Pfam" id="PF00004">
    <property type="entry name" value="AAA"/>
    <property type="match status" value="1"/>
</dbReference>
<dbReference type="InterPro" id="IPR027417">
    <property type="entry name" value="P-loop_NTPase"/>
</dbReference>
<gene>
    <name evidence="4" type="ORF">K469DRAFT_566041</name>
</gene>
<dbReference type="AlphaFoldDB" id="A0A6A6ECH2"/>
<dbReference type="CDD" id="cd19481">
    <property type="entry name" value="RecA-like_protease"/>
    <property type="match status" value="1"/>
</dbReference>
<dbReference type="OrthoDB" id="10042665at2759"/>
<organism evidence="4 5">
    <name type="scientific">Zopfia rhizophila CBS 207.26</name>
    <dbReference type="NCBI Taxonomy" id="1314779"/>
    <lineage>
        <taxon>Eukaryota</taxon>
        <taxon>Fungi</taxon>
        <taxon>Dikarya</taxon>
        <taxon>Ascomycota</taxon>
        <taxon>Pezizomycotina</taxon>
        <taxon>Dothideomycetes</taxon>
        <taxon>Dothideomycetes incertae sedis</taxon>
        <taxon>Zopfiaceae</taxon>
        <taxon>Zopfia</taxon>
    </lineage>
</organism>
<feature type="region of interest" description="Disordered" evidence="2">
    <location>
        <begin position="1"/>
        <end position="85"/>
    </location>
</feature>
<dbReference type="Pfam" id="PF22942">
    <property type="entry name" value="DUF7025"/>
    <property type="match status" value="1"/>
</dbReference>
<feature type="domain" description="AAA+ ATPase" evidence="3">
    <location>
        <begin position="599"/>
        <end position="726"/>
    </location>
</feature>
<evidence type="ECO:0000259" key="3">
    <source>
        <dbReference type="SMART" id="SM00382"/>
    </source>
</evidence>
<feature type="compositionally biased region" description="Polar residues" evidence="2">
    <location>
        <begin position="65"/>
        <end position="82"/>
    </location>
</feature>
<protein>
    <recommendedName>
        <fullName evidence="3">AAA+ ATPase domain-containing protein</fullName>
    </recommendedName>
</protein>
<keyword evidence="5" id="KW-1185">Reference proteome</keyword>
<dbReference type="Gene3D" id="3.40.50.300">
    <property type="entry name" value="P-loop containing nucleotide triphosphate hydrolases"/>
    <property type="match status" value="1"/>
</dbReference>
<dbReference type="GO" id="GO:0016887">
    <property type="term" value="F:ATP hydrolysis activity"/>
    <property type="evidence" value="ECO:0007669"/>
    <property type="project" value="InterPro"/>
</dbReference>
<dbReference type="InterPro" id="IPR056599">
    <property type="entry name" value="AAA_lid_fung"/>
</dbReference>
<dbReference type="PANTHER" id="PTHR46411">
    <property type="entry name" value="FAMILY ATPASE, PUTATIVE-RELATED"/>
    <property type="match status" value="1"/>
</dbReference>
<keyword evidence="1" id="KW-0175">Coiled coil</keyword>
<name>A0A6A6ECH2_9PEZI</name>
<dbReference type="InterPro" id="IPR054289">
    <property type="entry name" value="DUF7025"/>
</dbReference>
<dbReference type="EMBL" id="ML994623">
    <property type="protein sequence ID" value="KAF2188502.1"/>
    <property type="molecule type" value="Genomic_DNA"/>
</dbReference>
<dbReference type="PANTHER" id="PTHR46411:SF2">
    <property type="entry name" value="AAA+ ATPASE DOMAIN-CONTAINING PROTEIN"/>
    <property type="match status" value="1"/>
</dbReference>
<proteinExistence type="predicted"/>